<dbReference type="EMBL" id="JACGWL010000005">
    <property type="protein sequence ID" value="KAK4402704.1"/>
    <property type="molecule type" value="Genomic_DNA"/>
</dbReference>
<evidence type="ECO:0000256" key="4">
    <source>
        <dbReference type="RuleBase" id="RU361153"/>
    </source>
</evidence>
<reference evidence="6" key="1">
    <citation type="submission" date="2020-06" db="EMBL/GenBank/DDBJ databases">
        <authorList>
            <person name="Li T."/>
            <person name="Hu X."/>
            <person name="Zhang T."/>
            <person name="Song X."/>
            <person name="Zhang H."/>
            <person name="Dai N."/>
            <person name="Sheng W."/>
            <person name="Hou X."/>
            <person name="Wei L."/>
        </authorList>
    </citation>
    <scope>NUCLEOTIDE SEQUENCE</scope>
    <source>
        <strain evidence="6">K16</strain>
        <tissue evidence="6">Leaf</tissue>
    </source>
</reference>
<reference evidence="6" key="2">
    <citation type="journal article" date="2024" name="Plant">
        <title>Genomic evolution and insights into agronomic trait innovations of Sesamum species.</title>
        <authorList>
            <person name="Miao H."/>
            <person name="Wang L."/>
            <person name="Qu L."/>
            <person name="Liu H."/>
            <person name="Sun Y."/>
            <person name="Le M."/>
            <person name="Wang Q."/>
            <person name="Wei S."/>
            <person name="Zheng Y."/>
            <person name="Lin W."/>
            <person name="Duan Y."/>
            <person name="Cao H."/>
            <person name="Xiong S."/>
            <person name="Wang X."/>
            <person name="Wei L."/>
            <person name="Li C."/>
            <person name="Ma Q."/>
            <person name="Ju M."/>
            <person name="Zhao R."/>
            <person name="Li G."/>
            <person name="Mu C."/>
            <person name="Tian Q."/>
            <person name="Mei H."/>
            <person name="Zhang T."/>
            <person name="Gao T."/>
            <person name="Zhang H."/>
        </authorList>
    </citation>
    <scope>NUCLEOTIDE SEQUENCE</scope>
    <source>
        <strain evidence="6">K16</strain>
    </source>
</reference>
<dbReference type="Proteomes" id="UP001289374">
    <property type="component" value="Unassembled WGS sequence"/>
</dbReference>
<dbReference type="PANTHER" id="PTHR31263">
    <property type="entry name" value="CELLULASE FAMILY PROTEIN (AFU_ORTHOLOGUE AFUA_5G14560)"/>
    <property type="match status" value="1"/>
</dbReference>
<dbReference type="GO" id="GO:0004553">
    <property type="term" value="F:hydrolase activity, hydrolyzing O-glycosyl compounds"/>
    <property type="evidence" value="ECO:0007669"/>
    <property type="project" value="InterPro"/>
</dbReference>
<dbReference type="Gene3D" id="3.20.20.80">
    <property type="entry name" value="Glycosidases"/>
    <property type="match status" value="1"/>
</dbReference>
<accession>A0AAE1X110</accession>
<keyword evidence="3 4" id="KW-0326">Glycosidase</keyword>
<sequence length="302" mass="34324">MQKGAEAVHSANPNVLVILSGLKYDRDLSFLLNKPVTLTFSKKLVYELHWYGFSNGQAWATGNPNQVCGQLVAETASKAGFLLDQGYPLFVSEFGVDMRGTNVNDNRYLNCFMGWAAELDVDWALWALTGSYYIREGVVGYEETYGVYNWNWCDVRNQTTLHKISALQYPLRGPGYTERRPHKILFHPMTGLCVKRCIRTPYKTQYNLHRHHFKWEAVSDSKMHLSSKLEDGTIVCLDVDSDNNVVTNNCKCLDNKNNKCDPASQWFKLIDSTRCGADKSFFLEINSVLKLVANNFLSSFGL</sequence>
<gene>
    <name evidence="6" type="ORF">Sango_1011100</name>
</gene>
<dbReference type="PANTHER" id="PTHR31263:SF44">
    <property type="entry name" value="OS04G0481200 PROTEIN"/>
    <property type="match status" value="1"/>
</dbReference>
<dbReference type="SUPFAM" id="SSF51445">
    <property type="entry name" value="(Trans)glycosidases"/>
    <property type="match status" value="1"/>
</dbReference>
<dbReference type="AlphaFoldDB" id="A0AAE1X110"/>
<organism evidence="6 7">
    <name type="scientific">Sesamum angolense</name>
    <dbReference type="NCBI Taxonomy" id="2727404"/>
    <lineage>
        <taxon>Eukaryota</taxon>
        <taxon>Viridiplantae</taxon>
        <taxon>Streptophyta</taxon>
        <taxon>Embryophyta</taxon>
        <taxon>Tracheophyta</taxon>
        <taxon>Spermatophyta</taxon>
        <taxon>Magnoliopsida</taxon>
        <taxon>eudicotyledons</taxon>
        <taxon>Gunneridae</taxon>
        <taxon>Pentapetalae</taxon>
        <taxon>asterids</taxon>
        <taxon>lamiids</taxon>
        <taxon>Lamiales</taxon>
        <taxon>Pedaliaceae</taxon>
        <taxon>Sesamum</taxon>
    </lineage>
</organism>
<dbReference type="InterPro" id="IPR001547">
    <property type="entry name" value="Glyco_hydro_5"/>
</dbReference>
<dbReference type="InterPro" id="IPR017853">
    <property type="entry name" value="GH"/>
</dbReference>
<keyword evidence="2 4" id="KW-0378">Hydrolase</keyword>
<evidence type="ECO:0000313" key="6">
    <source>
        <dbReference type="EMBL" id="KAK4402704.1"/>
    </source>
</evidence>
<evidence type="ECO:0000259" key="5">
    <source>
        <dbReference type="Pfam" id="PF00150"/>
    </source>
</evidence>
<feature type="domain" description="Glycoside hydrolase family 5" evidence="5">
    <location>
        <begin position="2"/>
        <end position="129"/>
    </location>
</feature>
<name>A0AAE1X110_9LAMI</name>
<evidence type="ECO:0000256" key="1">
    <source>
        <dbReference type="ARBA" id="ARBA00005641"/>
    </source>
</evidence>
<comment type="caution">
    <text evidence="6">The sequence shown here is derived from an EMBL/GenBank/DDBJ whole genome shotgun (WGS) entry which is preliminary data.</text>
</comment>
<evidence type="ECO:0000256" key="3">
    <source>
        <dbReference type="ARBA" id="ARBA00023295"/>
    </source>
</evidence>
<evidence type="ECO:0000256" key="2">
    <source>
        <dbReference type="ARBA" id="ARBA00022801"/>
    </source>
</evidence>
<keyword evidence="7" id="KW-1185">Reference proteome</keyword>
<comment type="similarity">
    <text evidence="1 4">Belongs to the glycosyl hydrolase 5 (cellulase A) family.</text>
</comment>
<dbReference type="Pfam" id="PF00150">
    <property type="entry name" value="Cellulase"/>
    <property type="match status" value="1"/>
</dbReference>
<dbReference type="GO" id="GO:0000272">
    <property type="term" value="P:polysaccharide catabolic process"/>
    <property type="evidence" value="ECO:0007669"/>
    <property type="project" value="InterPro"/>
</dbReference>
<proteinExistence type="inferred from homology"/>
<protein>
    <submittedName>
        <fullName evidence="6">Glycosyl hydrolase 5 family protein</fullName>
    </submittedName>
</protein>
<evidence type="ECO:0000313" key="7">
    <source>
        <dbReference type="Proteomes" id="UP001289374"/>
    </source>
</evidence>